<keyword evidence="3" id="KW-1185">Reference proteome</keyword>
<dbReference type="OrthoDB" id="63267at2759"/>
<accession>A0A167TBB2</accession>
<feature type="non-terminal residue" evidence="2">
    <location>
        <position position="69"/>
    </location>
</feature>
<reference evidence="2 3" key="1">
    <citation type="journal article" date="2016" name="Mol. Biol. Evol.">
        <title>Comparative Genomics of Early-Diverging Mushroom-Forming Fungi Provides Insights into the Origins of Lignocellulose Decay Capabilities.</title>
        <authorList>
            <person name="Nagy L.G."/>
            <person name="Riley R."/>
            <person name="Tritt A."/>
            <person name="Adam C."/>
            <person name="Daum C."/>
            <person name="Floudas D."/>
            <person name="Sun H."/>
            <person name="Yadav J.S."/>
            <person name="Pangilinan J."/>
            <person name="Larsson K.H."/>
            <person name="Matsuura K."/>
            <person name="Barry K."/>
            <person name="Labutti K."/>
            <person name="Kuo R."/>
            <person name="Ohm R.A."/>
            <person name="Bhattacharya S.S."/>
            <person name="Shirouzu T."/>
            <person name="Yoshinaga Y."/>
            <person name="Martin F.M."/>
            <person name="Grigoriev I.V."/>
            <person name="Hibbett D.S."/>
        </authorList>
    </citation>
    <scope>NUCLEOTIDE SEQUENCE [LARGE SCALE GENOMIC DNA]</scope>
    <source>
        <strain evidence="2 3">CBS 109695</strain>
    </source>
</reference>
<name>A0A167TBB2_9AGAM</name>
<protein>
    <submittedName>
        <fullName evidence="2">Uncharacterized protein</fullName>
    </submittedName>
</protein>
<feature type="region of interest" description="Disordered" evidence="1">
    <location>
        <begin position="1"/>
        <end position="69"/>
    </location>
</feature>
<organism evidence="2 3">
    <name type="scientific">Athelia psychrophila</name>
    <dbReference type="NCBI Taxonomy" id="1759441"/>
    <lineage>
        <taxon>Eukaryota</taxon>
        <taxon>Fungi</taxon>
        <taxon>Dikarya</taxon>
        <taxon>Basidiomycota</taxon>
        <taxon>Agaricomycotina</taxon>
        <taxon>Agaricomycetes</taxon>
        <taxon>Agaricomycetidae</taxon>
        <taxon>Atheliales</taxon>
        <taxon>Atheliaceae</taxon>
        <taxon>Athelia</taxon>
    </lineage>
</organism>
<evidence type="ECO:0000313" key="3">
    <source>
        <dbReference type="Proteomes" id="UP000076532"/>
    </source>
</evidence>
<dbReference type="Proteomes" id="UP000076532">
    <property type="component" value="Unassembled WGS sequence"/>
</dbReference>
<evidence type="ECO:0000256" key="1">
    <source>
        <dbReference type="SAM" id="MobiDB-lite"/>
    </source>
</evidence>
<sequence>MDRIHHGHGHGQPPRRLSLAPGDYGRRTSEAMLSEGGGPMTPPLSPGNSDTGEMGDSIMVDSEPRFSGP</sequence>
<dbReference type="EMBL" id="KV418331">
    <property type="protein sequence ID" value="KZP02756.1"/>
    <property type="molecule type" value="Genomic_DNA"/>
</dbReference>
<gene>
    <name evidence="2" type="ORF">FIBSPDRAFT_969651</name>
</gene>
<evidence type="ECO:0000313" key="2">
    <source>
        <dbReference type="EMBL" id="KZP02756.1"/>
    </source>
</evidence>
<proteinExistence type="predicted"/>
<dbReference type="AlphaFoldDB" id="A0A167TBB2"/>